<feature type="signal peptide" evidence="2">
    <location>
        <begin position="1"/>
        <end position="24"/>
    </location>
</feature>
<feature type="region of interest" description="Disordered" evidence="1">
    <location>
        <begin position="556"/>
        <end position="586"/>
    </location>
</feature>
<evidence type="ECO:0008006" key="5">
    <source>
        <dbReference type="Google" id="ProtNLM"/>
    </source>
</evidence>
<evidence type="ECO:0000256" key="2">
    <source>
        <dbReference type="SAM" id="SignalP"/>
    </source>
</evidence>
<keyword evidence="4" id="KW-1185">Reference proteome</keyword>
<sequence>MNKTTPLKMALAGAALLTCTSASATTYEEWTAGYAFPTGQEYPLLNPDQDHYINALEFVFGTDPLVADVPAAVGPAMEKSGSSQLVVFRQRADLDSSVQTQLERSSTLASDSWVDVPITVSGQPDPENPGVLIYRQPVSPPLEAGQQYFYRLNFDVPFNPELAAKVLVGVQAGDAWNGIPALTDAYIYQINPPVSATDDTPQDSKYPKAVGADQVSFTQNLLSDYTSQRAQPRRRSWMGWFLWGNGTPPPGHSAGYPYKDPSDNSVTPWDFYVWQYVPEQGIDNGSWTPVRIDQQPLYMQPLRLNYNWAPGKFGYLTKPMKAYPGETKFWQDKQIVRGVNLSPNYPFFYQYGDRIDYGSGDTFPDYWRESWLRMQVRPLETLVLVPSVVPPTDILTQETWNNVGTALEPSYQPFPYPVFNSGLQPQQQTPFAILTDKMGDWHADLVWEGSHPGISAYDNYRYRRSDFNQQGRGNYLKMTVAQGSPFVWCELNANQTAPADTDRYMVFYNLIRQNLQDSMNNTTGTNAGTVAGGPWEVPGVTGVSYVLLYGDQTNPNQWTQENGPQFSYLPDPTSDPNDQLPGGFNPPGAQDNHTYFAVFYRTDTVEPLTAANSGTDAQGNPYFYLKFAEDGFNGTGKNWFVVGQVPVMRYYHTGVTRDAKAVLDQAARDWADQMGKYAFNFLTDTDVRYSVTNMYKVTTHFDAAFQNPFVAAGDPSASAMVADDSKSVMALFPHHYQPFTLGPDLTSSSHEEVVWNPLKTTGIDFPAVAGPPNANKSEPGAPSLWDYWHPRGNLKSVITGSFTTEYLFQNFLPAMPEPKWEENYEQTGIQVVLLSDVDGYTRVTDEPTATLTDLRPGGQGAGAEFKVLLEPNTGRILQVDVVSPGSGYPVGNPPLASEAQFTISAPTLPGGTQAQARIQTDGNGSVLAVFMNDKGSGYRSTVQITQPSNPKVDPAIVVPAFDSGNNVIAGPARVISGGSGYDFNAPISAELIGNGSGAQVQVVKPGEVYGITRTSIGGFDNAGLYPLVHDSLSATADNIRVEVPPPSGGGTTPQVELTMAPTNNLFGILIEDPGEYTVQPTGAYYMNDEDVRINCTISYFAEGKVLKIDLAPEQSSALSTRKQIQFEGGSAVTPCIAYAYPGASIADITLAGGASTAVYDQPVELVVTGGSIGPGTGTDTFEMPEFDWSVNAAGKLVLNGFKNGNNGSGFWGPALFQVRGGRGHDAATRVNVAGDGSIASIDVIRPGSNYPVTPGAVGAAINSTGAGATFQVNVAPDGSLASIDVLTGGSGYSAPEVLELIDAVRGGTSTDASPPRGYYAEIYAIADGSGGLENPFIRNDSGPQEQAGYLPDSDGETSDATGRLYLKYFDVENRQVLSPLSQGQGFVTAAVPTQINVEQLFYDNIIGDYTTSMSDALRPFGGAFGGRSAPDGYGLGNQLSATTKSVNVLYHLQQHYASEDQPSVTPSNWAFIEGSTIFKAEAPYTYERDLPILREHNPLFTLSGALQSSVQMMQRTLSLLHQDPVYHNNPTEDMEEGAISQTWKMDYFSLYDTDVGRMLINPTATIPVYGVVSSIHNPPANPPDNAGKTGLNEWKPGKLWSGFGVSDQWNDQHYFFGYYLGVAGWAAIFDRTWDASLTAKPSDLWASEGQMGTALEQWYLSVAYDPDNSALLNDIYEVGEFTYQKLPFFDQWTGHGWATGIPPGPAGLRDPDTPWSVAVSSGTGNFGFGDENENSTWEGLQAYSAAILWGAGTDRKPLVDVGLYMLATGMTASDLYFQDKNYNLSDNPTLNTYSWVPVTTVASSTIPNNGGNNSYPANSSYNDGAHEAFYMSEPYFGGEASPGISLYRKYGPTLNNFFYAYPTGSKFILAYPPTAWTLGISRNSDYMRKWAGAMMREEWREARDSALYQPGNWLGMAMTSALSGVPYNPGDEPLNEAGTALDPNGPDPYVDRLWASWASLDGGAGREASRQPAFTATSTLHFLHALDAYGTPDWTYLGRATNSSGSDDDGSILMMASFSKLNESGDAVETTFVAFNPGWETRYAVFDRLGSDGSVSTQNASGLMTVPPKKMISVTKTFTIE</sequence>
<name>A0A842HI40_9BACT</name>
<evidence type="ECO:0000256" key="1">
    <source>
        <dbReference type="SAM" id="MobiDB-lite"/>
    </source>
</evidence>
<dbReference type="EMBL" id="JACHVB010000035">
    <property type="protein sequence ID" value="MBC2595256.1"/>
    <property type="molecule type" value="Genomic_DNA"/>
</dbReference>
<protein>
    <recommendedName>
        <fullName evidence="5">Glycosyl hydrolase family 81</fullName>
    </recommendedName>
</protein>
<organism evidence="3 4">
    <name type="scientific">Ruficoccus amylovorans</name>
    <dbReference type="NCBI Taxonomy" id="1804625"/>
    <lineage>
        <taxon>Bacteria</taxon>
        <taxon>Pseudomonadati</taxon>
        <taxon>Verrucomicrobiota</taxon>
        <taxon>Opitutia</taxon>
        <taxon>Puniceicoccales</taxon>
        <taxon>Cerasicoccaceae</taxon>
        <taxon>Ruficoccus</taxon>
    </lineage>
</organism>
<accession>A0A842HI40</accession>
<gene>
    <name evidence="3" type="ORF">H5P28_13390</name>
</gene>
<feature type="compositionally biased region" description="Polar residues" evidence="1">
    <location>
        <begin position="556"/>
        <end position="565"/>
    </location>
</feature>
<evidence type="ECO:0000313" key="4">
    <source>
        <dbReference type="Proteomes" id="UP000546464"/>
    </source>
</evidence>
<comment type="caution">
    <text evidence="3">The sequence shown here is derived from an EMBL/GenBank/DDBJ whole genome shotgun (WGS) entry which is preliminary data.</text>
</comment>
<reference evidence="3 4" key="1">
    <citation type="submission" date="2020-07" db="EMBL/GenBank/DDBJ databases">
        <authorList>
            <person name="Feng X."/>
        </authorList>
    </citation>
    <scope>NUCLEOTIDE SEQUENCE [LARGE SCALE GENOMIC DNA]</scope>
    <source>
        <strain evidence="3 4">JCM31066</strain>
    </source>
</reference>
<evidence type="ECO:0000313" key="3">
    <source>
        <dbReference type="EMBL" id="MBC2595256.1"/>
    </source>
</evidence>
<keyword evidence="2" id="KW-0732">Signal</keyword>
<dbReference type="Proteomes" id="UP000546464">
    <property type="component" value="Unassembled WGS sequence"/>
</dbReference>
<proteinExistence type="predicted"/>
<dbReference type="RefSeq" id="WP_185676211.1">
    <property type="nucleotide sequence ID" value="NZ_JACHVB010000035.1"/>
</dbReference>
<feature type="chain" id="PRO_5032562531" description="Glycosyl hydrolase family 81" evidence="2">
    <location>
        <begin position="25"/>
        <end position="2081"/>
    </location>
</feature>